<evidence type="ECO:0000313" key="1">
    <source>
        <dbReference type="EMBL" id="GAD58611.1"/>
    </source>
</evidence>
<organism evidence="1 2">
    <name type="scientific">Brevundimonas abyssalis TAR-001</name>
    <dbReference type="NCBI Taxonomy" id="1391729"/>
    <lineage>
        <taxon>Bacteria</taxon>
        <taxon>Pseudomonadati</taxon>
        <taxon>Pseudomonadota</taxon>
        <taxon>Alphaproteobacteria</taxon>
        <taxon>Caulobacterales</taxon>
        <taxon>Caulobacteraceae</taxon>
        <taxon>Brevundimonas</taxon>
    </lineage>
</organism>
<keyword evidence="2" id="KW-1185">Reference proteome</keyword>
<protein>
    <submittedName>
        <fullName evidence="1">Uncharacterized protein</fullName>
    </submittedName>
</protein>
<dbReference type="AlphaFoldDB" id="A0A8E0KI43"/>
<proteinExistence type="predicted"/>
<comment type="caution">
    <text evidence="1">The sequence shown here is derived from an EMBL/GenBank/DDBJ whole genome shotgun (WGS) entry which is preliminary data.</text>
</comment>
<gene>
    <name evidence="1" type="ORF">MBEBAB_0861</name>
</gene>
<accession>A0A8E0KI43</accession>
<sequence length="53" mass="5822">MAVGSSFMDDKRILRRLFFDQFLVESHAEADQRIGTGAAAVRNLGEGLTDPPN</sequence>
<name>A0A8E0KI43_9CAUL</name>
<reference evidence="2" key="1">
    <citation type="journal article" date="2013" name="Genome Announc.">
        <title>Draft Genome Sequence of the Dimorphic Prosthecate Bacterium Brevundimonas abyssalis TAR-001T.</title>
        <authorList>
            <person name="Tsubouchi T."/>
            <person name="Nishi S."/>
            <person name="Usui K."/>
            <person name="Shimane Y."/>
            <person name="Takaki Y."/>
            <person name="Maruyama T."/>
            <person name="Hatada Y."/>
        </authorList>
    </citation>
    <scope>NUCLEOTIDE SEQUENCE [LARGE SCALE GENOMIC DNA]</scope>
    <source>
        <strain evidence="2">TAR-001</strain>
    </source>
</reference>
<dbReference type="EMBL" id="BATC01000009">
    <property type="protein sequence ID" value="GAD58611.1"/>
    <property type="molecule type" value="Genomic_DNA"/>
</dbReference>
<dbReference type="Proteomes" id="UP000016569">
    <property type="component" value="Unassembled WGS sequence"/>
</dbReference>
<evidence type="ECO:0000313" key="2">
    <source>
        <dbReference type="Proteomes" id="UP000016569"/>
    </source>
</evidence>